<name>A0ABM3MU29_GALME</name>
<proteinExistence type="inferred from homology"/>
<dbReference type="CDD" id="cd03784">
    <property type="entry name" value="GT1_Gtf-like"/>
    <property type="match status" value="1"/>
</dbReference>
<keyword evidence="5" id="KW-1133">Transmembrane helix</keyword>
<evidence type="ECO:0000256" key="2">
    <source>
        <dbReference type="ARBA" id="ARBA00022676"/>
    </source>
</evidence>
<evidence type="ECO:0000313" key="8">
    <source>
        <dbReference type="RefSeq" id="XP_052754814.1"/>
    </source>
</evidence>
<keyword evidence="3 4" id="KW-0808">Transferase</keyword>
<evidence type="ECO:0000256" key="6">
    <source>
        <dbReference type="SAM" id="SignalP"/>
    </source>
</evidence>
<evidence type="ECO:0000256" key="1">
    <source>
        <dbReference type="ARBA" id="ARBA00009995"/>
    </source>
</evidence>
<keyword evidence="5" id="KW-0472">Membrane</keyword>
<keyword evidence="6" id="KW-0732">Signal</keyword>
<dbReference type="Gene3D" id="3.40.50.2000">
    <property type="entry name" value="Glycogen Phosphorylase B"/>
    <property type="match status" value="1"/>
</dbReference>
<dbReference type="PANTHER" id="PTHR48043">
    <property type="entry name" value="EG:EG0003.4 PROTEIN-RELATED"/>
    <property type="match status" value="1"/>
</dbReference>
<evidence type="ECO:0000256" key="5">
    <source>
        <dbReference type="SAM" id="Phobius"/>
    </source>
</evidence>
<accession>A0ABM3MU29</accession>
<dbReference type="RefSeq" id="XP_052754814.1">
    <property type="nucleotide sequence ID" value="XM_052898854.1"/>
</dbReference>
<dbReference type="Pfam" id="PF00201">
    <property type="entry name" value="UDPGT"/>
    <property type="match status" value="1"/>
</dbReference>
<dbReference type="Proteomes" id="UP001652740">
    <property type="component" value="Unplaced"/>
</dbReference>
<dbReference type="GeneID" id="128201540"/>
<keyword evidence="2 4" id="KW-0328">Glycosyltransferase</keyword>
<keyword evidence="5" id="KW-0812">Transmembrane</keyword>
<feature type="chain" id="PRO_5045588614" evidence="6">
    <location>
        <begin position="21"/>
        <end position="547"/>
    </location>
</feature>
<feature type="signal peptide" evidence="6">
    <location>
        <begin position="1"/>
        <end position="20"/>
    </location>
</feature>
<keyword evidence="7" id="KW-1185">Reference proteome</keyword>
<organism evidence="7 8">
    <name type="scientific">Galleria mellonella</name>
    <name type="common">Greater wax moth</name>
    <dbReference type="NCBI Taxonomy" id="7137"/>
    <lineage>
        <taxon>Eukaryota</taxon>
        <taxon>Metazoa</taxon>
        <taxon>Ecdysozoa</taxon>
        <taxon>Arthropoda</taxon>
        <taxon>Hexapoda</taxon>
        <taxon>Insecta</taxon>
        <taxon>Pterygota</taxon>
        <taxon>Neoptera</taxon>
        <taxon>Endopterygota</taxon>
        <taxon>Lepidoptera</taxon>
        <taxon>Glossata</taxon>
        <taxon>Ditrysia</taxon>
        <taxon>Pyraloidea</taxon>
        <taxon>Pyralidae</taxon>
        <taxon>Galleriinae</taxon>
        <taxon>Galleria</taxon>
    </lineage>
</organism>
<evidence type="ECO:0000313" key="7">
    <source>
        <dbReference type="Proteomes" id="UP001652740"/>
    </source>
</evidence>
<comment type="similarity">
    <text evidence="1 4">Belongs to the UDP-glycosyltransferase family.</text>
</comment>
<evidence type="ECO:0000256" key="3">
    <source>
        <dbReference type="ARBA" id="ARBA00022679"/>
    </source>
</evidence>
<dbReference type="PROSITE" id="PS00375">
    <property type="entry name" value="UDPGT"/>
    <property type="match status" value="1"/>
</dbReference>
<gene>
    <name evidence="8" type="primary">LOC128201540</name>
</gene>
<dbReference type="InterPro" id="IPR050271">
    <property type="entry name" value="UDP-glycosyltransferase"/>
</dbReference>
<protein>
    <submittedName>
        <fullName evidence="8">UDP-glycosyltransferase UGT5-like</fullName>
    </submittedName>
</protein>
<evidence type="ECO:0000256" key="4">
    <source>
        <dbReference type="RuleBase" id="RU003718"/>
    </source>
</evidence>
<sequence>MGLFFALVICFVLDLSVVRSARILAVFPSLFYSHHLFYRNYIDAFLDEGHEIVLVTPCSTYSKGEIPRNLTLIDVRNVSLNLWTEGSAKIIAESQNNVQMSQGIFELIVQIIGKQLQTDEIKNLIGDKNKTFDLLLTEAFIKTTLIISHYFKIPVLEISSLGQLYGDFENIGAPVQPLLYPRPQRKRIYNLTIIEEISELYKDFQISNLHLEKLAGNSNEVLKNTPFGSTPSINILQNNVHMLFLNSHPVWETNRPVPLSVLYAFGVHQKPYSKLPQDLLTYLESSVNGVVYVAFGTTANICQYSAKMQVLLNAFSQLPYDFLLKWPEDELPGKPENVKIAKWFPQADLLKHPKIKAFITQGGLQSTDEAIQAGVPLIGIPLIWDQWGNAEGYVRHGIGVKLEMEHITEEQLIEAVNAVVTDDSYRRNTARLRALLRDAPQRPLERALWWTRYLLRHGGASHLRAPAANMSYAEYFELELCLILFSVLFICSILLYCCLRFVFEKYVILLYKQCFVGLKSKFMNVKYRYIYFFPKVFETGCLRKPAN</sequence>
<dbReference type="InterPro" id="IPR002213">
    <property type="entry name" value="UDP_glucos_trans"/>
</dbReference>
<dbReference type="PANTHER" id="PTHR48043:SF145">
    <property type="entry name" value="FI06409P-RELATED"/>
    <property type="match status" value="1"/>
</dbReference>
<dbReference type="SUPFAM" id="SSF53756">
    <property type="entry name" value="UDP-Glycosyltransferase/glycogen phosphorylase"/>
    <property type="match status" value="1"/>
</dbReference>
<dbReference type="InterPro" id="IPR035595">
    <property type="entry name" value="UDP_glycos_trans_CS"/>
</dbReference>
<feature type="transmembrane region" description="Helical" evidence="5">
    <location>
        <begin position="482"/>
        <end position="503"/>
    </location>
</feature>
<reference evidence="8" key="1">
    <citation type="submission" date="2025-08" db="UniProtKB">
        <authorList>
            <consortium name="RefSeq"/>
        </authorList>
    </citation>
    <scope>IDENTIFICATION</scope>
    <source>
        <tissue evidence="8">Whole larvae</tissue>
    </source>
</reference>